<dbReference type="GO" id="GO:0005829">
    <property type="term" value="C:cytosol"/>
    <property type="evidence" value="ECO:0007669"/>
    <property type="project" value="TreeGrafter"/>
</dbReference>
<comment type="function">
    <text evidence="7">Activator of cell division through the inhibition of FtsZ GTPase activity, therefore promoting FtsZ assembly into bundles of protofilaments necessary for the formation of the division Z ring. It is recruited early at mid-cell but it is not essential for cell division.</text>
</comment>
<dbReference type="InterPro" id="IPR053712">
    <property type="entry name" value="Bac_CellDiv_Activator"/>
</dbReference>
<evidence type="ECO:0000256" key="3">
    <source>
        <dbReference type="ARBA" id="ARBA00022490"/>
    </source>
</evidence>
<evidence type="ECO:0000256" key="6">
    <source>
        <dbReference type="ARBA" id="ARBA00023306"/>
    </source>
</evidence>
<comment type="caution">
    <text evidence="10">The sequence shown here is derived from an EMBL/GenBank/DDBJ whole genome shotgun (WGS) entry which is preliminary data.</text>
</comment>
<accession>A0A0R1TVT3</accession>
<keyword evidence="4" id="KW-0132">Cell division</keyword>
<gene>
    <name evidence="10" type="ORF">FC36_GL000675</name>
</gene>
<proteinExistence type="predicted"/>
<dbReference type="GO" id="GO:0000921">
    <property type="term" value="P:septin ring assembly"/>
    <property type="evidence" value="ECO:0007669"/>
    <property type="project" value="TreeGrafter"/>
</dbReference>
<evidence type="ECO:0000256" key="9">
    <source>
        <dbReference type="ARBA" id="ARBA00033158"/>
    </source>
</evidence>
<reference evidence="10 11" key="1">
    <citation type="journal article" date="2015" name="Genome Announc.">
        <title>Expanding the biotechnology potential of lactobacilli through comparative genomics of 213 strains and associated genera.</title>
        <authorList>
            <person name="Sun Z."/>
            <person name="Harris H.M."/>
            <person name="McCann A."/>
            <person name="Guo C."/>
            <person name="Argimon S."/>
            <person name="Zhang W."/>
            <person name="Yang X."/>
            <person name="Jeffery I.B."/>
            <person name="Cooney J.C."/>
            <person name="Kagawa T.F."/>
            <person name="Liu W."/>
            <person name="Song Y."/>
            <person name="Salvetti E."/>
            <person name="Wrobel A."/>
            <person name="Rasinkangas P."/>
            <person name="Parkhill J."/>
            <person name="Rea M.C."/>
            <person name="O'Sullivan O."/>
            <person name="Ritari J."/>
            <person name="Douillard F.P."/>
            <person name="Paul Ross R."/>
            <person name="Yang R."/>
            <person name="Briner A.E."/>
            <person name="Felis G.E."/>
            <person name="de Vos W.M."/>
            <person name="Barrangou R."/>
            <person name="Klaenhammer T.R."/>
            <person name="Caufield P.W."/>
            <person name="Cui Y."/>
            <person name="Zhang H."/>
            <person name="O'Toole P.W."/>
        </authorList>
    </citation>
    <scope>NUCLEOTIDE SEQUENCE [LARGE SCALE GENOMIC DNA]</scope>
    <source>
        <strain evidence="10 11">DSM 15833</strain>
    </source>
</reference>
<dbReference type="GO" id="GO:0032153">
    <property type="term" value="C:cell division site"/>
    <property type="evidence" value="ECO:0007669"/>
    <property type="project" value="TreeGrafter"/>
</dbReference>
<keyword evidence="5" id="KW-0717">Septation</keyword>
<sequence length="93" mass="10477">MTENKRRFKVEIDGQTYTIIGKSSPEHMQAVIKLVEEQLGALKEMMPSLTKEKAAVLLAINAVSDQLKKQAELEELKTYLASLEKLNNEEVSD</sequence>
<evidence type="ECO:0000256" key="7">
    <source>
        <dbReference type="ARBA" id="ARBA00024910"/>
    </source>
</evidence>
<dbReference type="InterPro" id="IPR007838">
    <property type="entry name" value="Cell_div_ZapA-like"/>
</dbReference>
<name>A0A0R1TVT3_9LACO</name>
<evidence type="ECO:0000313" key="10">
    <source>
        <dbReference type="EMBL" id="KRL85303.1"/>
    </source>
</evidence>
<dbReference type="PANTHER" id="PTHR34981">
    <property type="entry name" value="CELL DIVISION PROTEIN ZAPA"/>
    <property type="match status" value="1"/>
</dbReference>
<dbReference type="AlphaFoldDB" id="A0A0R1TVT3"/>
<dbReference type="SUPFAM" id="SSF102829">
    <property type="entry name" value="Cell division protein ZapA-like"/>
    <property type="match status" value="1"/>
</dbReference>
<keyword evidence="3" id="KW-0963">Cytoplasm</keyword>
<organism evidence="10 11">
    <name type="scientific">Ligilactobacillus equi DSM 15833 = JCM 10991</name>
    <dbReference type="NCBI Taxonomy" id="1423740"/>
    <lineage>
        <taxon>Bacteria</taxon>
        <taxon>Bacillati</taxon>
        <taxon>Bacillota</taxon>
        <taxon>Bacilli</taxon>
        <taxon>Lactobacillales</taxon>
        <taxon>Lactobacillaceae</taxon>
        <taxon>Ligilactobacillus</taxon>
    </lineage>
</organism>
<dbReference type="Proteomes" id="UP000051048">
    <property type="component" value="Unassembled WGS sequence"/>
</dbReference>
<dbReference type="Gene3D" id="6.10.250.790">
    <property type="match status" value="1"/>
</dbReference>
<dbReference type="OrthoDB" id="2139724at2"/>
<evidence type="ECO:0000313" key="11">
    <source>
        <dbReference type="Proteomes" id="UP000051048"/>
    </source>
</evidence>
<comment type="subcellular location">
    <subcellularLocation>
        <location evidence="1">Cytoplasm</location>
    </subcellularLocation>
</comment>
<dbReference type="GO" id="GO:0043093">
    <property type="term" value="P:FtsZ-dependent cytokinesis"/>
    <property type="evidence" value="ECO:0007669"/>
    <property type="project" value="TreeGrafter"/>
</dbReference>
<protein>
    <recommendedName>
        <fullName evidence="2">Cell division protein ZapA</fullName>
    </recommendedName>
    <alternativeName>
        <fullName evidence="9">Z ring-associated protein ZapA</fullName>
    </alternativeName>
</protein>
<evidence type="ECO:0000256" key="1">
    <source>
        <dbReference type="ARBA" id="ARBA00004496"/>
    </source>
</evidence>
<dbReference type="PATRIC" id="fig|1423740.3.peg.721"/>
<dbReference type="Pfam" id="PF05164">
    <property type="entry name" value="ZapA"/>
    <property type="match status" value="1"/>
</dbReference>
<evidence type="ECO:0000256" key="5">
    <source>
        <dbReference type="ARBA" id="ARBA00023210"/>
    </source>
</evidence>
<evidence type="ECO:0000256" key="2">
    <source>
        <dbReference type="ARBA" id="ARBA00015195"/>
    </source>
</evidence>
<dbReference type="InterPro" id="IPR036192">
    <property type="entry name" value="Cell_div_ZapA-like_sf"/>
</dbReference>
<evidence type="ECO:0000256" key="8">
    <source>
        <dbReference type="ARBA" id="ARBA00026068"/>
    </source>
</evidence>
<dbReference type="GO" id="GO:0030428">
    <property type="term" value="C:cell septum"/>
    <property type="evidence" value="ECO:0007669"/>
    <property type="project" value="TreeGrafter"/>
</dbReference>
<dbReference type="EMBL" id="AZFH01000001">
    <property type="protein sequence ID" value="KRL85303.1"/>
    <property type="molecule type" value="Genomic_DNA"/>
</dbReference>
<evidence type="ECO:0000256" key="4">
    <source>
        <dbReference type="ARBA" id="ARBA00022618"/>
    </source>
</evidence>
<dbReference type="PANTHER" id="PTHR34981:SF1">
    <property type="entry name" value="CELL DIVISION PROTEIN ZAPA"/>
    <property type="match status" value="1"/>
</dbReference>
<dbReference type="STRING" id="1423740.FC36_GL000675"/>
<dbReference type="RefSeq" id="WP_023858980.1">
    <property type="nucleotide sequence ID" value="NZ_AZFH01000001.1"/>
</dbReference>
<dbReference type="GO" id="GO:0000917">
    <property type="term" value="P:division septum assembly"/>
    <property type="evidence" value="ECO:0007669"/>
    <property type="project" value="UniProtKB-KW"/>
</dbReference>
<keyword evidence="6" id="KW-0131">Cell cycle</keyword>
<comment type="subunit">
    <text evidence="8">Homodimer. Interacts with FtsZ.</text>
</comment>